<protein>
    <submittedName>
        <fullName evidence="1">1-piperideine-2-carboxylate/1-pyrroline-2-carboxylate reductase [NAD(P)H]</fullName>
        <ecNumber evidence="1">1.5.1.1</ecNumber>
    </submittedName>
</protein>
<dbReference type="Gene3D" id="3.30.1780.10">
    <property type="entry name" value="ornithine cyclodeaminase, domain 1"/>
    <property type="match status" value="1"/>
</dbReference>
<dbReference type="PANTHER" id="PTHR13812">
    <property type="entry name" value="KETIMINE REDUCTASE MU-CRYSTALLIN"/>
    <property type="match status" value="1"/>
</dbReference>
<proteinExistence type="predicted"/>
<keyword evidence="2" id="KW-1185">Reference proteome</keyword>
<keyword evidence="1" id="KW-0560">Oxidoreductase</keyword>
<dbReference type="RefSeq" id="WP_307481018.1">
    <property type="nucleotide sequence ID" value="NZ_JAUTBF010000001.1"/>
</dbReference>
<dbReference type="EC" id="1.5.1.1" evidence="1"/>
<dbReference type="EMBL" id="JAUTBF010000001">
    <property type="protein sequence ID" value="MDQ1122512.1"/>
    <property type="molecule type" value="Genomic_DNA"/>
</dbReference>
<dbReference type="Gene3D" id="3.40.50.720">
    <property type="entry name" value="NAD(P)-binding Rossmann-like Domain"/>
    <property type="match status" value="1"/>
</dbReference>
<evidence type="ECO:0000313" key="2">
    <source>
        <dbReference type="Proteomes" id="UP001226691"/>
    </source>
</evidence>
<name>A0ABU0TS71_MICTR</name>
<dbReference type="InterPro" id="IPR023401">
    <property type="entry name" value="ODC_N"/>
</dbReference>
<dbReference type="Proteomes" id="UP001226691">
    <property type="component" value="Unassembled WGS sequence"/>
</dbReference>
<gene>
    <name evidence="1" type="ORF">QE412_001085</name>
</gene>
<dbReference type="InterPro" id="IPR036291">
    <property type="entry name" value="NAD(P)-bd_dom_sf"/>
</dbReference>
<accession>A0ABU0TS71</accession>
<sequence length="344" mass="35396">MNAVVGTSSAETGESPGLPGDIAFIDAAAIREIAHPRVAVAAITAALRDGLDPEADQPRLSSPLPVGEFLLLPAHSRTHAGLKTLTVAPHNPAAGAPKIQGWYLLFDGSDLRPVAVLEGAALTLVRTPAVTAVAIRGLLGGEQASPSIALLTVIGTGPQAEAHVRTLAAVVPVQQVAVLGRRSDAAAALAARLSDTVPARVATDADLRASDVVITATSSSTPVLGLDDIGADAIVAAVGAHGLDHREIDATLVRAADVIVEGRASALRENGNLMQARPVDEWESGVQSLTTLAELVRSRPERLGGRPALYTGVGMAWEDLVMAERIVAERRRTPHVTVAGESGS</sequence>
<dbReference type="Pfam" id="PF02423">
    <property type="entry name" value="OCD_Mu_crystall"/>
    <property type="match status" value="1"/>
</dbReference>
<dbReference type="GO" id="GO:0050241">
    <property type="term" value="F:pyrroline-2-carboxylate reductase activity"/>
    <property type="evidence" value="ECO:0007669"/>
    <property type="project" value="UniProtKB-EC"/>
</dbReference>
<comment type="caution">
    <text evidence="1">The sequence shown here is derived from an EMBL/GenBank/DDBJ whole genome shotgun (WGS) entry which is preliminary data.</text>
</comment>
<evidence type="ECO:0000313" key="1">
    <source>
        <dbReference type="EMBL" id="MDQ1122512.1"/>
    </source>
</evidence>
<organism evidence="1 2">
    <name type="scientific">Microbacterium trichothecenolyticum</name>
    <name type="common">Aureobacterium trichothecenolyticum</name>
    <dbReference type="NCBI Taxonomy" id="69370"/>
    <lineage>
        <taxon>Bacteria</taxon>
        <taxon>Bacillati</taxon>
        <taxon>Actinomycetota</taxon>
        <taxon>Actinomycetes</taxon>
        <taxon>Micrococcales</taxon>
        <taxon>Microbacteriaceae</taxon>
        <taxon>Microbacterium</taxon>
    </lineage>
</organism>
<dbReference type="InterPro" id="IPR003462">
    <property type="entry name" value="ODC_Mu_crystall"/>
</dbReference>
<dbReference type="PANTHER" id="PTHR13812:SF19">
    <property type="entry name" value="KETIMINE REDUCTASE MU-CRYSTALLIN"/>
    <property type="match status" value="1"/>
</dbReference>
<reference evidence="1 2" key="1">
    <citation type="submission" date="2023-07" db="EMBL/GenBank/DDBJ databases">
        <title>Functional and genomic diversity of the sorghum phyllosphere microbiome.</title>
        <authorList>
            <person name="Shade A."/>
        </authorList>
    </citation>
    <scope>NUCLEOTIDE SEQUENCE [LARGE SCALE GENOMIC DNA]</scope>
    <source>
        <strain evidence="1 2">SORGH_AS_1207</strain>
    </source>
</reference>
<dbReference type="SUPFAM" id="SSF51735">
    <property type="entry name" value="NAD(P)-binding Rossmann-fold domains"/>
    <property type="match status" value="1"/>
</dbReference>